<name>A0A182JC81_ANOAO</name>
<evidence type="ECO:0000313" key="1">
    <source>
        <dbReference type="EnsemblMetazoa" id="AATE015363-PA.1"/>
    </source>
</evidence>
<sequence length="106" mass="11468">MGDCWKPLDKPSNATEYPTIRSVTTFGGRNRAHPTLSHLRLGQWMNRKFKAATTGGINQSGRGPATPGAVQQRGTGAKGTVSRKQCCQLGPIHHRATAVQCDVQQQ</sequence>
<reference evidence="1" key="1">
    <citation type="submission" date="2022-08" db="UniProtKB">
        <authorList>
            <consortium name="EnsemblMetazoa"/>
        </authorList>
    </citation>
    <scope>IDENTIFICATION</scope>
    <source>
        <strain evidence="1">EBRO</strain>
    </source>
</reference>
<proteinExistence type="predicted"/>
<protein>
    <submittedName>
        <fullName evidence="1">Uncharacterized protein</fullName>
    </submittedName>
</protein>
<dbReference type="VEuPathDB" id="VectorBase:AATE015363"/>
<dbReference type="EnsemblMetazoa" id="AATE015363-RA">
    <property type="protein sequence ID" value="AATE015363-PA.1"/>
    <property type="gene ID" value="AATE015363"/>
</dbReference>
<organism evidence="1">
    <name type="scientific">Anopheles atroparvus</name>
    <name type="common">European mosquito</name>
    <dbReference type="NCBI Taxonomy" id="41427"/>
    <lineage>
        <taxon>Eukaryota</taxon>
        <taxon>Metazoa</taxon>
        <taxon>Ecdysozoa</taxon>
        <taxon>Arthropoda</taxon>
        <taxon>Hexapoda</taxon>
        <taxon>Insecta</taxon>
        <taxon>Pterygota</taxon>
        <taxon>Neoptera</taxon>
        <taxon>Endopterygota</taxon>
        <taxon>Diptera</taxon>
        <taxon>Nematocera</taxon>
        <taxon>Culicoidea</taxon>
        <taxon>Culicidae</taxon>
        <taxon>Anophelinae</taxon>
        <taxon>Anopheles</taxon>
    </lineage>
</organism>
<accession>A0A182JC81</accession>
<dbReference type="AlphaFoldDB" id="A0A182JC81"/>